<accession>A0A383A390</accession>
<dbReference type="AlphaFoldDB" id="A0A383A390"/>
<organism evidence="1">
    <name type="scientific">marine metagenome</name>
    <dbReference type="NCBI Taxonomy" id="408172"/>
    <lineage>
        <taxon>unclassified sequences</taxon>
        <taxon>metagenomes</taxon>
        <taxon>ecological metagenomes</taxon>
    </lineage>
</organism>
<dbReference type="EMBL" id="UINC01188457">
    <property type="protein sequence ID" value="SVE01685.1"/>
    <property type="molecule type" value="Genomic_DNA"/>
</dbReference>
<evidence type="ECO:0000313" key="1">
    <source>
        <dbReference type="EMBL" id="SVE01685.1"/>
    </source>
</evidence>
<name>A0A383A390_9ZZZZ</name>
<protein>
    <submittedName>
        <fullName evidence="1">Uncharacterized protein</fullName>
    </submittedName>
</protein>
<reference evidence="1" key="1">
    <citation type="submission" date="2018-05" db="EMBL/GenBank/DDBJ databases">
        <authorList>
            <person name="Lanie J.A."/>
            <person name="Ng W.-L."/>
            <person name="Kazmierczak K.M."/>
            <person name="Andrzejewski T.M."/>
            <person name="Davidsen T.M."/>
            <person name="Wayne K.J."/>
            <person name="Tettelin H."/>
            <person name="Glass J.I."/>
            <person name="Rusch D."/>
            <person name="Podicherti R."/>
            <person name="Tsui H.-C.T."/>
            <person name="Winkler M.E."/>
        </authorList>
    </citation>
    <scope>NUCLEOTIDE SEQUENCE</scope>
</reference>
<sequence length="40" mass="4107">MRTTGFSLGGLGLASLLAEDDPAAFSGKHPIRPAIDPDNP</sequence>
<gene>
    <name evidence="1" type="ORF">METZ01_LOCUS454539</name>
</gene>
<feature type="non-terminal residue" evidence="1">
    <location>
        <position position="40"/>
    </location>
</feature>
<proteinExistence type="predicted"/>